<keyword evidence="3" id="KW-1185">Reference proteome</keyword>
<name>A0A9J6GQS1_HAELO</name>
<evidence type="ECO:0000313" key="3">
    <source>
        <dbReference type="Proteomes" id="UP000821853"/>
    </source>
</evidence>
<dbReference type="Proteomes" id="UP000821853">
    <property type="component" value="Unassembled WGS sequence"/>
</dbReference>
<evidence type="ECO:0000256" key="1">
    <source>
        <dbReference type="SAM" id="MobiDB-lite"/>
    </source>
</evidence>
<protein>
    <submittedName>
        <fullName evidence="2">Uncharacterized protein</fullName>
    </submittedName>
</protein>
<dbReference type="VEuPathDB" id="VectorBase:HLOH_046650"/>
<proteinExistence type="predicted"/>
<organism evidence="2 3">
    <name type="scientific">Haemaphysalis longicornis</name>
    <name type="common">Bush tick</name>
    <dbReference type="NCBI Taxonomy" id="44386"/>
    <lineage>
        <taxon>Eukaryota</taxon>
        <taxon>Metazoa</taxon>
        <taxon>Ecdysozoa</taxon>
        <taxon>Arthropoda</taxon>
        <taxon>Chelicerata</taxon>
        <taxon>Arachnida</taxon>
        <taxon>Acari</taxon>
        <taxon>Parasitiformes</taxon>
        <taxon>Ixodida</taxon>
        <taxon>Ixodoidea</taxon>
        <taxon>Ixodidae</taxon>
        <taxon>Haemaphysalinae</taxon>
        <taxon>Haemaphysalis</taxon>
    </lineage>
</organism>
<reference evidence="2 3" key="1">
    <citation type="journal article" date="2020" name="Cell">
        <title>Large-Scale Comparative Analyses of Tick Genomes Elucidate Their Genetic Diversity and Vector Capacities.</title>
        <authorList>
            <consortium name="Tick Genome and Microbiome Consortium (TIGMIC)"/>
            <person name="Jia N."/>
            <person name="Wang J."/>
            <person name="Shi W."/>
            <person name="Du L."/>
            <person name="Sun Y."/>
            <person name="Zhan W."/>
            <person name="Jiang J.F."/>
            <person name="Wang Q."/>
            <person name="Zhang B."/>
            <person name="Ji P."/>
            <person name="Bell-Sakyi L."/>
            <person name="Cui X.M."/>
            <person name="Yuan T.T."/>
            <person name="Jiang B.G."/>
            <person name="Yang W.F."/>
            <person name="Lam T.T."/>
            <person name="Chang Q.C."/>
            <person name="Ding S.J."/>
            <person name="Wang X.J."/>
            <person name="Zhu J.G."/>
            <person name="Ruan X.D."/>
            <person name="Zhao L."/>
            <person name="Wei J.T."/>
            <person name="Ye R.Z."/>
            <person name="Que T.C."/>
            <person name="Du C.H."/>
            <person name="Zhou Y.H."/>
            <person name="Cheng J.X."/>
            <person name="Dai P.F."/>
            <person name="Guo W.B."/>
            <person name="Han X.H."/>
            <person name="Huang E.J."/>
            <person name="Li L.F."/>
            <person name="Wei W."/>
            <person name="Gao Y.C."/>
            <person name="Liu J.Z."/>
            <person name="Shao H.Z."/>
            <person name="Wang X."/>
            <person name="Wang C.C."/>
            <person name="Yang T.C."/>
            <person name="Huo Q.B."/>
            <person name="Li W."/>
            <person name="Chen H.Y."/>
            <person name="Chen S.E."/>
            <person name="Zhou L.G."/>
            <person name="Ni X.B."/>
            <person name="Tian J.H."/>
            <person name="Sheng Y."/>
            <person name="Liu T."/>
            <person name="Pan Y.S."/>
            <person name="Xia L.Y."/>
            <person name="Li J."/>
            <person name="Zhao F."/>
            <person name="Cao W.C."/>
        </authorList>
    </citation>
    <scope>NUCLEOTIDE SEQUENCE [LARGE SCALE GENOMIC DNA]</scope>
    <source>
        <strain evidence="2">HaeL-2018</strain>
    </source>
</reference>
<dbReference type="AlphaFoldDB" id="A0A9J6GQS1"/>
<dbReference type="EMBL" id="JABSTR010000008">
    <property type="protein sequence ID" value="KAH9377643.1"/>
    <property type="molecule type" value="Genomic_DNA"/>
</dbReference>
<accession>A0A9J6GQS1</accession>
<sequence>MYADDIPIRPKTGSTEHIQTQLQEALNKTEESAETIALTCSTKKTPIQLMLQSTAIPTPPTIKILGQHFQMDGGGPTTVNSILKQGEQLLLLMN</sequence>
<feature type="region of interest" description="Disordered" evidence="1">
    <location>
        <begin position="1"/>
        <end position="26"/>
    </location>
</feature>
<comment type="caution">
    <text evidence="2">The sequence shown here is derived from an EMBL/GenBank/DDBJ whole genome shotgun (WGS) entry which is preliminary data.</text>
</comment>
<gene>
    <name evidence="2" type="ORF">HPB48_016122</name>
</gene>
<feature type="compositionally biased region" description="Polar residues" evidence="1">
    <location>
        <begin position="12"/>
        <end position="26"/>
    </location>
</feature>
<evidence type="ECO:0000313" key="2">
    <source>
        <dbReference type="EMBL" id="KAH9377643.1"/>
    </source>
</evidence>